<sequence length="61" mass="7345">MLMGRVALEPLAQRQPRLTRLFINQLNQRTQDWFKQELIAAKQLAVQQPETFMEQYKTLRK</sequence>
<evidence type="ECO:0000313" key="2">
    <source>
        <dbReference type="Proteomes" id="UP000501466"/>
    </source>
</evidence>
<dbReference type="AlphaFoldDB" id="A0A6F8PR52"/>
<evidence type="ECO:0000313" key="1">
    <source>
        <dbReference type="EMBL" id="BBP44514.1"/>
    </source>
</evidence>
<proteinExistence type="predicted"/>
<gene>
    <name evidence="1" type="ORF">THMIRHAT_22600</name>
</gene>
<dbReference type="Proteomes" id="UP000501466">
    <property type="component" value="Chromosome"/>
</dbReference>
<reference evidence="2" key="1">
    <citation type="submission" date="2019-11" db="EMBL/GenBank/DDBJ databases">
        <title>Isolation and characterization of two novel species in the genus Thiomicrorhabdus.</title>
        <authorList>
            <person name="Mochizuki J."/>
            <person name="Kojima H."/>
            <person name="Fukui M."/>
        </authorList>
    </citation>
    <scope>NUCLEOTIDE SEQUENCE [LARGE SCALE GENOMIC DNA]</scope>
    <source>
        <strain evidence="2">AkT22</strain>
    </source>
</reference>
<accession>A0A6F8PR52</accession>
<dbReference type="EMBL" id="AP021888">
    <property type="protein sequence ID" value="BBP44514.1"/>
    <property type="molecule type" value="Genomic_DNA"/>
</dbReference>
<organism evidence="1 2">
    <name type="scientific">Thiosulfativibrio zosterae</name>
    <dbReference type="NCBI Taxonomy" id="2675053"/>
    <lineage>
        <taxon>Bacteria</taxon>
        <taxon>Pseudomonadati</taxon>
        <taxon>Pseudomonadota</taxon>
        <taxon>Gammaproteobacteria</taxon>
        <taxon>Thiotrichales</taxon>
        <taxon>Piscirickettsiaceae</taxon>
        <taxon>Thiosulfativibrio</taxon>
    </lineage>
</organism>
<dbReference type="KEGG" id="tzo:THMIRHAT_22600"/>
<name>A0A6F8PR52_9GAMM</name>
<protein>
    <submittedName>
        <fullName evidence="1">Uncharacterized protein</fullName>
    </submittedName>
</protein>
<keyword evidence="2" id="KW-1185">Reference proteome</keyword>